<keyword evidence="6 9" id="KW-1133">Transmembrane helix</keyword>
<evidence type="ECO:0000313" key="11">
    <source>
        <dbReference type="EMBL" id="HIV75819.1"/>
    </source>
</evidence>
<organism evidence="11 12">
    <name type="scientific">Candidatus Pseudogracilibacillus intestinigallinarum</name>
    <dbReference type="NCBI Taxonomy" id="2838742"/>
    <lineage>
        <taxon>Bacteria</taxon>
        <taxon>Bacillati</taxon>
        <taxon>Bacillota</taxon>
        <taxon>Bacilli</taxon>
        <taxon>Bacillales</taxon>
        <taxon>Bacillaceae</taxon>
        <taxon>Pseudogracilibacillus</taxon>
    </lineage>
</organism>
<dbReference type="InterPro" id="IPR036739">
    <property type="entry name" value="SLC41_membr_dom_sf"/>
</dbReference>
<feature type="transmembrane region" description="Helical" evidence="9">
    <location>
        <begin position="287"/>
        <end position="304"/>
    </location>
</feature>
<reference evidence="11" key="2">
    <citation type="submission" date="2021-04" db="EMBL/GenBank/DDBJ databases">
        <authorList>
            <person name="Gilroy R."/>
        </authorList>
    </citation>
    <scope>NUCLEOTIDE SEQUENCE</scope>
    <source>
        <strain evidence="11">CHK169-2315</strain>
    </source>
</reference>
<feature type="transmembrane region" description="Helical" evidence="9">
    <location>
        <begin position="388"/>
        <end position="414"/>
    </location>
</feature>
<dbReference type="SMART" id="SM00924">
    <property type="entry name" value="MgtE_N"/>
    <property type="match status" value="1"/>
</dbReference>
<dbReference type="InterPro" id="IPR006668">
    <property type="entry name" value="Mg_transptr_MgtE_intracell_dom"/>
</dbReference>
<evidence type="ECO:0000256" key="6">
    <source>
        <dbReference type="ARBA" id="ARBA00022989"/>
    </source>
</evidence>
<name>A0A9D1TKU0_9BACI</name>
<evidence type="ECO:0000256" key="7">
    <source>
        <dbReference type="ARBA" id="ARBA00023136"/>
    </source>
</evidence>
<feature type="transmembrane region" description="Helical" evidence="9">
    <location>
        <begin position="435"/>
        <end position="453"/>
    </location>
</feature>
<dbReference type="EMBL" id="DXHX01000172">
    <property type="protein sequence ID" value="HIV75819.1"/>
    <property type="molecule type" value="Genomic_DNA"/>
</dbReference>
<evidence type="ECO:0000256" key="1">
    <source>
        <dbReference type="ARBA" id="ARBA00004141"/>
    </source>
</evidence>
<dbReference type="NCBIfam" id="TIGR00400">
    <property type="entry name" value="mgtE"/>
    <property type="match status" value="1"/>
</dbReference>
<comment type="function">
    <text evidence="9">Acts as a magnesium transporter.</text>
</comment>
<dbReference type="SUPFAM" id="SSF158791">
    <property type="entry name" value="MgtE N-terminal domain-like"/>
    <property type="match status" value="1"/>
</dbReference>
<dbReference type="CDD" id="cd04606">
    <property type="entry name" value="CBS_pair_Mg_transporter"/>
    <property type="match status" value="1"/>
</dbReference>
<dbReference type="InterPro" id="IPR046342">
    <property type="entry name" value="CBS_dom_sf"/>
</dbReference>
<dbReference type="Pfam" id="PF03448">
    <property type="entry name" value="MgtE_N"/>
    <property type="match status" value="1"/>
</dbReference>
<evidence type="ECO:0000259" key="10">
    <source>
        <dbReference type="PROSITE" id="PS51371"/>
    </source>
</evidence>
<dbReference type="Gene3D" id="1.10.357.20">
    <property type="entry name" value="SLC41 divalent cation transporters, integral membrane domain"/>
    <property type="match status" value="1"/>
</dbReference>
<keyword evidence="3 9" id="KW-0813">Transport</keyword>
<dbReference type="Gene3D" id="3.10.580.10">
    <property type="entry name" value="CBS-domain"/>
    <property type="match status" value="1"/>
</dbReference>
<keyword evidence="8" id="KW-0129">CBS domain</keyword>
<dbReference type="SUPFAM" id="SSF161093">
    <property type="entry name" value="MgtE membrane domain-like"/>
    <property type="match status" value="1"/>
</dbReference>
<dbReference type="PROSITE" id="PS51371">
    <property type="entry name" value="CBS"/>
    <property type="match status" value="2"/>
</dbReference>
<keyword evidence="9" id="KW-0479">Metal-binding</keyword>
<dbReference type="Proteomes" id="UP000823937">
    <property type="component" value="Unassembled WGS sequence"/>
</dbReference>
<dbReference type="InterPro" id="IPR006667">
    <property type="entry name" value="SLC41_membr_dom"/>
</dbReference>
<comment type="similarity">
    <text evidence="2 9">Belongs to the SLC41A transporter family.</text>
</comment>
<reference evidence="11" key="1">
    <citation type="journal article" date="2021" name="PeerJ">
        <title>Extensive microbial diversity within the chicken gut microbiome revealed by metagenomics and culture.</title>
        <authorList>
            <person name="Gilroy R."/>
            <person name="Ravi A."/>
            <person name="Getino M."/>
            <person name="Pursley I."/>
            <person name="Horton D.L."/>
            <person name="Alikhan N.F."/>
            <person name="Baker D."/>
            <person name="Gharbi K."/>
            <person name="Hall N."/>
            <person name="Watson M."/>
            <person name="Adriaenssens E.M."/>
            <person name="Foster-Nyarko E."/>
            <person name="Jarju S."/>
            <person name="Secka A."/>
            <person name="Antonio M."/>
            <person name="Oren A."/>
            <person name="Chaudhuri R.R."/>
            <person name="La Ragione R."/>
            <person name="Hildebrand F."/>
            <person name="Pallen M.J."/>
        </authorList>
    </citation>
    <scope>NUCLEOTIDE SEQUENCE</scope>
    <source>
        <strain evidence="11">CHK169-2315</strain>
    </source>
</reference>
<keyword evidence="9" id="KW-1003">Cell membrane</keyword>
<feature type="transmembrane region" description="Helical" evidence="9">
    <location>
        <begin position="316"/>
        <end position="340"/>
    </location>
</feature>
<protein>
    <recommendedName>
        <fullName evidence="9">Magnesium transporter MgtE</fullName>
    </recommendedName>
</protein>
<dbReference type="SUPFAM" id="SSF54631">
    <property type="entry name" value="CBS-domain pair"/>
    <property type="match status" value="1"/>
</dbReference>
<evidence type="ECO:0000256" key="8">
    <source>
        <dbReference type="PROSITE-ProRule" id="PRU00703"/>
    </source>
</evidence>
<evidence type="ECO:0000256" key="9">
    <source>
        <dbReference type="RuleBase" id="RU362011"/>
    </source>
</evidence>
<dbReference type="SMART" id="SM00116">
    <property type="entry name" value="CBS"/>
    <property type="match status" value="2"/>
</dbReference>
<evidence type="ECO:0000256" key="2">
    <source>
        <dbReference type="ARBA" id="ARBA00009749"/>
    </source>
</evidence>
<evidence type="ECO:0000313" key="12">
    <source>
        <dbReference type="Proteomes" id="UP000823937"/>
    </source>
</evidence>
<comment type="caution">
    <text evidence="11">The sequence shown here is derived from an EMBL/GenBank/DDBJ whole genome shotgun (WGS) entry which is preliminary data.</text>
</comment>
<accession>A0A9D1TKU0</accession>
<comment type="subunit">
    <text evidence="9">Homodimer.</text>
</comment>
<sequence length="454" mass="50492">MVDIQEKAELHAEELLQLLQAEETADFRDLFLELHPYEQAMFYREQEKDNRMRVYHFLSPKEMAEIMEYIELEETEKFITEMDPQFATMVIAELAADDAVDILKELTKDEVASFLAIMEKQPAEEIKALLHYEEKTAGSIMTTEYIAFIKTQTVKETMKEMKVKAPDAETIYYTYVLDESKRLAGVVSLRDLIVADENELLENVMNENVVSVKVGRDQEEIARMMRDYDFLAVPVVDFQNHLLGIITVDDILDVMDEEASDDYSKFAAVVDIDTKDSSPTQAAKMRLPWLIILLFLGMVTASLIDSFEETLEAVPVVAIFIPLIAGMAGNAGTQSLAVAVRGLAVGTYGKDNKLKLLLREMTTGLLVGGTCGIIIIGVIYVWKGNLFLGLLVGIAILATLTVATISGALIPLIMEKFNIDPAVASGPFITTLNDVTSVIIYFGMATAFMGMLVS</sequence>
<dbReference type="PANTHER" id="PTHR43773:SF1">
    <property type="entry name" value="MAGNESIUM TRANSPORTER MGTE"/>
    <property type="match status" value="1"/>
</dbReference>
<dbReference type="InterPro" id="IPR006669">
    <property type="entry name" value="MgtE_transporter"/>
</dbReference>
<gene>
    <name evidence="11" type="primary">mgtE</name>
    <name evidence="11" type="ORF">H9895_12150</name>
</gene>
<dbReference type="InterPro" id="IPR000644">
    <property type="entry name" value="CBS_dom"/>
</dbReference>
<dbReference type="InterPro" id="IPR038076">
    <property type="entry name" value="MgtE_N_sf"/>
</dbReference>
<feature type="domain" description="CBS" evidence="10">
    <location>
        <begin position="141"/>
        <end position="202"/>
    </location>
</feature>
<dbReference type="GO" id="GO:0005886">
    <property type="term" value="C:plasma membrane"/>
    <property type="evidence" value="ECO:0007669"/>
    <property type="project" value="UniProtKB-SubCell"/>
</dbReference>
<dbReference type="PANTHER" id="PTHR43773">
    <property type="entry name" value="MAGNESIUM TRANSPORTER MGTE"/>
    <property type="match status" value="1"/>
</dbReference>
<feature type="transmembrane region" description="Helical" evidence="9">
    <location>
        <begin position="361"/>
        <end position="382"/>
    </location>
</feature>
<evidence type="ECO:0000256" key="5">
    <source>
        <dbReference type="ARBA" id="ARBA00022842"/>
    </source>
</evidence>
<dbReference type="Pfam" id="PF00571">
    <property type="entry name" value="CBS"/>
    <property type="match status" value="2"/>
</dbReference>
<comment type="subcellular location">
    <subcellularLocation>
        <location evidence="9">Cell membrane</location>
        <topology evidence="9">Multi-pass membrane protein</topology>
    </subcellularLocation>
    <subcellularLocation>
        <location evidence="1">Membrane</location>
        <topology evidence="1">Multi-pass membrane protein</topology>
    </subcellularLocation>
</comment>
<dbReference type="GO" id="GO:0046872">
    <property type="term" value="F:metal ion binding"/>
    <property type="evidence" value="ECO:0007669"/>
    <property type="project" value="UniProtKB-KW"/>
</dbReference>
<keyword evidence="5 9" id="KW-0460">Magnesium</keyword>
<evidence type="ECO:0000256" key="4">
    <source>
        <dbReference type="ARBA" id="ARBA00022692"/>
    </source>
</evidence>
<dbReference type="GO" id="GO:0015095">
    <property type="term" value="F:magnesium ion transmembrane transporter activity"/>
    <property type="evidence" value="ECO:0007669"/>
    <property type="project" value="UniProtKB-UniRule"/>
</dbReference>
<proteinExistence type="inferred from homology"/>
<dbReference type="Pfam" id="PF01769">
    <property type="entry name" value="MgtE"/>
    <property type="match status" value="1"/>
</dbReference>
<evidence type="ECO:0000256" key="3">
    <source>
        <dbReference type="ARBA" id="ARBA00022448"/>
    </source>
</evidence>
<feature type="domain" description="CBS" evidence="10">
    <location>
        <begin position="205"/>
        <end position="263"/>
    </location>
</feature>
<keyword evidence="4 9" id="KW-0812">Transmembrane</keyword>
<keyword evidence="7 9" id="KW-0472">Membrane</keyword>
<dbReference type="Gene3D" id="1.25.60.10">
    <property type="entry name" value="MgtE N-terminal domain-like"/>
    <property type="match status" value="1"/>
</dbReference>
<dbReference type="AlphaFoldDB" id="A0A9D1TKU0"/>